<dbReference type="Pfam" id="PF01607">
    <property type="entry name" value="CBM_14"/>
    <property type="match status" value="3"/>
</dbReference>
<dbReference type="VEuPathDB" id="VectorBase:ADIR006097"/>
<dbReference type="InterPro" id="IPR002557">
    <property type="entry name" value="Chitin-bd_dom"/>
</dbReference>
<dbReference type="GO" id="GO:0005576">
    <property type="term" value="C:extracellular region"/>
    <property type="evidence" value="ECO:0007669"/>
    <property type="project" value="InterPro"/>
</dbReference>
<dbReference type="EnsemblMetazoa" id="ADIR006097-RA">
    <property type="protein sequence ID" value="ADIR006097-PA"/>
    <property type="gene ID" value="ADIR006097"/>
</dbReference>
<evidence type="ECO:0000256" key="1">
    <source>
        <dbReference type="ARBA" id="ARBA00022669"/>
    </source>
</evidence>
<reference evidence="8" key="1">
    <citation type="submission" date="2013-03" db="EMBL/GenBank/DDBJ databases">
        <title>The Genome Sequence of Anopheles dirus WRAIR2.</title>
        <authorList>
            <consortium name="The Broad Institute Genomics Platform"/>
            <person name="Neafsey D.E."/>
            <person name="Walton C."/>
            <person name="Walker B."/>
            <person name="Young S.K."/>
            <person name="Zeng Q."/>
            <person name="Gargeya S."/>
            <person name="Fitzgerald M."/>
            <person name="Haas B."/>
            <person name="Abouelleil A."/>
            <person name="Allen A.W."/>
            <person name="Alvarado L."/>
            <person name="Arachchi H.M."/>
            <person name="Berlin A.M."/>
            <person name="Chapman S.B."/>
            <person name="Gainer-Dewar J."/>
            <person name="Goldberg J."/>
            <person name="Griggs A."/>
            <person name="Gujja S."/>
            <person name="Hansen M."/>
            <person name="Howarth C."/>
            <person name="Imamovic A."/>
            <person name="Ireland A."/>
            <person name="Larimer J."/>
            <person name="McCowan C."/>
            <person name="Murphy C."/>
            <person name="Pearson M."/>
            <person name="Poon T.W."/>
            <person name="Priest M."/>
            <person name="Roberts A."/>
            <person name="Saif S."/>
            <person name="Shea T."/>
            <person name="Sisk P."/>
            <person name="Sykes S."/>
            <person name="Wortman J."/>
            <person name="Nusbaum C."/>
            <person name="Birren B."/>
        </authorList>
    </citation>
    <scope>NUCLEOTIDE SEQUENCE [LARGE SCALE GENOMIC DNA]</scope>
    <source>
        <strain evidence="8">WRAIR2</strain>
    </source>
</reference>
<dbReference type="STRING" id="7168.A0A182NEM9"/>
<feature type="domain" description="Chitin-binding type-2" evidence="6">
    <location>
        <begin position="168"/>
        <end position="230"/>
    </location>
</feature>
<dbReference type="Proteomes" id="UP000075884">
    <property type="component" value="Unassembled WGS sequence"/>
</dbReference>
<dbReference type="Gene3D" id="2.170.140.10">
    <property type="entry name" value="Chitin binding domain"/>
    <property type="match status" value="3"/>
</dbReference>
<dbReference type="PANTHER" id="PTHR23301">
    <property type="entry name" value="CHITIN BINDING PERITROPHIN-A"/>
    <property type="match status" value="1"/>
</dbReference>
<dbReference type="PANTHER" id="PTHR23301:SF98">
    <property type="entry name" value="CHITIN-BINDING TYPE-2 DOMAIN-CONTAINING PROTEIN-RELATED"/>
    <property type="match status" value="1"/>
</dbReference>
<keyword evidence="2" id="KW-0732">Signal</keyword>
<proteinExistence type="predicted"/>
<feature type="domain" description="Chitin-binding type-2" evidence="6">
    <location>
        <begin position="36"/>
        <end position="95"/>
    </location>
</feature>
<feature type="domain" description="Chitin-binding type-2" evidence="6">
    <location>
        <begin position="105"/>
        <end position="163"/>
    </location>
</feature>
<evidence type="ECO:0000259" key="6">
    <source>
        <dbReference type="PROSITE" id="PS50940"/>
    </source>
</evidence>
<sequence>MLSTGKIAGAIALCTMALFYHDSLLYHRFSFFTAQSQSCPDRNGRFPVSDQCDAYIECVDGEPKRQLCPDGLLFNDKASLFTYPCQYPIDVECGSRARTQPPIPTEDCPHQFGYYKVGDRSHCGQFMNCAAGTAFVLDCPTGLAFNSATYQCDWPDLVEDCDAEAYLGFKCPPQAQGLIQPVRFFRSPNDCQKYFLCVDDRPRVNFCGPEQAFNELINACDGVANVTGCA</sequence>
<dbReference type="SUPFAM" id="SSF57625">
    <property type="entry name" value="Invertebrate chitin-binding proteins"/>
    <property type="match status" value="3"/>
</dbReference>
<dbReference type="PROSITE" id="PS50940">
    <property type="entry name" value="CHIT_BIND_II"/>
    <property type="match status" value="3"/>
</dbReference>
<keyword evidence="5" id="KW-0325">Glycoprotein</keyword>
<dbReference type="SMART" id="SM00494">
    <property type="entry name" value="ChtBD2"/>
    <property type="match status" value="3"/>
</dbReference>
<evidence type="ECO:0000256" key="2">
    <source>
        <dbReference type="ARBA" id="ARBA00022729"/>
    </source>
</evidence>
<protein>
    <recommendedName>
        <fullName evidence="6">Chitin-binding type-2 domain-containing protein</fullName>
    </recommendedName>
</protein>
<keyword evidence="4" id="KW-1015">Disulfide bond</keyword>
<evidence type="ECO:0000313" key="8">
    <source>
        <dbReference type="Proteomes" id="UP000075884"/>
    </source>
</evidence>
<keyword evidence="8" id="KW-1185">Reference proteome</keyword>
<evidence type="ECO:0000256" key="4">
    <source>
        <dbReference type="ARBA" id="ARBA00023157"/>
    </source>
</evidence>
<dbReference type="InterPro" id="IPR036508">
    <property type="entry name" value="Chitin-bd_dom_sf"/>
</dbReference>
<keyword evidence="3" id="KW-0677">Repeat</keyword>
<evidence type="ECO:0000256" key="3">
    <source>
        <dbReference type="ARBA" id="ARBA00022737"/>
    </source>
</evidence>
<reference evidence="7" key="2">
    <citation type="submission" date="2020-05" db="UniProtKB">
        <authorList>
            <consortium name="EnsemblMetazoa"/>
        </authorList>
    </citation>
    <scope>IDENTIFICATION</scope>
    <source>
        <strain evidence="7">WRAIR2</strain>
    </source>
</reference>
<evidence type="ECO:0000256" key="5">
    <source>
        <dbReference type="ARBA" id="ARBA00023180"/>
    </source>
</evidence>
<dbReference type="GO" id="GO:0008061">
    <property type="term" value="F:chitin binding"/>
    <property type="evidence" value="ECO:0007669"/>
    <property type="project" value="UniProtKB-KW"/>
</dbReference>
<evidence type="ECO:0000313" key="7">
    <source>
        <dbReference type="EnsemblMetazoa" id="ADIR006097-PA"/>
    </source>
</evidence>
<name>A0A182NEM9_9DIPT</name>
<accession>A0A182NEM9</accession>
<organism evidence="7 8">
    <name type="scientific">Anopheles dirus</name>
    <dbReference type="NCBI Taxonomy" id="7168"/>
    <lineage>
        <taxon>Eukaryota</taxon>
        <taxon>Metazoa</taxon>
        <taxon>Ecdysozoa</taxon>
        <taxon>Arthropoda</taxon>
        <taxon>Hexapoda</taxon>
        <taxon>Insecta</taxon>
        <taxon>Pterygota</taxon>
        <taxon>Neoptera</taxon>
        <taxon>Endopterygota</taxon>
        <taxon>Diptera</taxon>
        <taxon>Nematocera</taxon>
        <taxon>Culicoidea</taxon>
        <taxon>Culicidae</taxon>
        <taxon>Anophelinae</taxon>
        <taxon>Anopheles</taxon>
    </lineage>
</organism>
<dbReference type="InterPro" id="IPR051940">
    <property type="entry name" value="Chitin_bind-dev_reg"/>
</dbReference>
<dbReference type="AlphaFoldDB" id="A0A182NEM9"/>
<keyword evidence="1" id="KW-0147">Chitin-binding</keyword>